<dbReference type="Gene3D" id="1.10.3720.10">
    <property type="entry name" value="MetI-like"/>
    <property type="match status" value="2"/>
</dbReference>
<dbReference type="CDD" id="cd06261">
    <property type="entry name" value="TM_PBP2"/>
    <property type="match status" value="2"/>
</dbReference>
<dbReference type="Proteomes" id="UP000238730">
    <property type="component" value="Unassembled WGS sequence"/>
</dbReference>
<dbReference type="SUPFAM" id="SSF161098">
    <property type="entry name" value="MetI-like"/>
    <property type="match status" value="2"/>
</dbReference>
<accession>A0A2S7VJ78</accession>
<evidence type="ECO:0000313" key="7">
    <source>
        <dbReference type="EMBL" id="PQJ62025.1"/>
    </source>
</evidence>
<comment type="similarity">
    <text evidence="5">Belongs to the binding-protein-dependent transport system permease family.</text>
</comment>
<evidence type="ECO:0000259" key="6">
    <source>
        <dbReference type="PROSITE" id="PS50928"/>
    </source>
</evidence>
<dbReference type="AlphaFoldDB" id="A0A2S7VJ78"/>
<evidence type="ECO:0000256" key="5">
    <source>
        <dbReference type="RuleBase" id="RU363032"/>
    </source>
</evidence>
<dbReference type="OrthoDB" id="8138334at2"/>
<dbReference type="EMBL" id="MSCJ01000003">
    <property type="protein sequence ID" value="PQJ62025.1"/>
    <property type="molecule type" value="Genomic_DNA"/>
</dbReference>
<feature type="domain" description="ABC transmembrane type-1" evidence="6">
    <location>
        <begin position="66"/>
        <end position="260"/>
    </location>
</feature>
<keyword evidence="4 5" id="KW-0472">Membrane</keyword>
<evidence type="ECO:0000313" key="8">
    <source>
        <dbReference type="Proteomes" id="UP000238730"/>
    </source>
</evidence>
<feature type="transmembrane region" description="Helical" evidence="5">
    <location>
        <begin position="436"/>
        <end position="458"/>
    </location>
</feature>
<feature type="domain" description="ABC transmembrane type-1" evidence="6">
    <location>
        <begin position="369"/>
        <end position="564"/>
    </location>
</feature>
<evidence type="ECO:0000256" key="2">
    <source>
        <dbReference type="ARBA" id="ARBA00022692"/>
    </source>
</evidence>
<dbReference type="PANTHER" id="PTHR42744:SF1">
    <property type="entry name" value="BINDING-PROTEIN-DEPENDENT TRANSPORT SYSTEMS INNER MEMBRANE COMPONENT"/>
    <property type="match status" value="1"/>
</dbReference>
<feature type="transmembrane region" description="Helical" evidence="5">
    <location>
        <begin position="193"/>
        <end position="214"/>
    </location>
</feature>
<feature type="transmembrane region" description="Helical" evidence="5">
    <location>
        <begin position="374"/>
        <end position="396"/>
    </location>
</feature>
<dbReference type="InterPro" id="IPR000515">
    <property type="entry name" value="MetI-like"/>
</dbReference>
<feature type="transmembrane region" description="Helical" evidence="5">
    <location>
        <begin position="408"/>
        <end position="430"/>
    </location>
</feature>
<keyword evidence="3 5" id="KW-1133">Transmembrane helix</keyword>
<dbReference type="InterPro" id="IPR035906">
    <property type="entry name" value="MetI-like_sf"/>
</dbReference>
<proteinExistence type="inferred from homology"/>
<evidence type="ECO:0000256" key="4">
    <source>
        <dbReference type="ARBA" id="ARBA00023136"/>
    </source>
</evidence>
<feature type="transmembrane region" description="Helical" evidence="5">
    <location>
        <begin position="15"/>
        <end position="37"/>
    </location>
</feature>
<comment type="subcellular location">
    <subcellularLocation>
        <location evidence="1 5">Cell membrane</location>
        <topology evidence="1 5">Multi-pass membrane protein</topology>
    </subcellularLocation>
</comment>
<dbReference type="GO" id="GO:0055085">
    <property type="term" value="P:transmembrane transport"/>
    <property type="evidence" value="ECO:0007669"/>
    <property type="project" value="InterPro"/>
</dbReference>
<protein>
    <submittedName>
        <fullName evidence="7">Metal ABC transporter permease</fullName>
    </submittedName>
</protein>
<dbReference type="GO" id="GO:0005886">
    <property type="term" value="C:plasma membrane"/>
    <property type="evidence" value="ECO:0007669"/>
    <property type="project" value="UniProtKB-SubCell"/>
</dbReference>
<evidence type="ECO:0000256" key="1">
    <source>
        <dbReference type="ARBA" id="ARBA00004651"/>
    </source>
</evidence>
<name>A0A2S7VJ78_PHOAN</name>
<dbReference type="PROSITE" id="PS50928">
    <property type="entry name" value="ABC_TM1"/>
    <property type="match status" value="2"/>
</dbReference>
<feature type="transmembrane region" description="Helical" evidence="5">
    <location>
        <begin position="241"/>
        <end position="261"/>
    </location>
</feature>
<sequence>MSLALQKQLKNNKPFIFSLNSKDIITFTIFIIAITLYKHGWHDMHHSLDQFQPEVKGSLSQLPYDMLRTTMRLVIGMFFSFIFAITAGVAAAKNKHLERIILPFINIMESVPLLGFITFSTIIFINLFPNSVMGLEAAAIFGVFTGQAWNMALVVYQTLRIVPKEIQEAAQLFNLSPWQKFWRVEFPYTIPGLIWNAMVSQSAAWFAIVAAEIIPLSGKDMPLHGVGTFIQIALNNADVKMIIWAVLAIIINIMVFDQLFFRPLVRWSEKFKYESVKTHKHNTSWFYNVLSDTLLLKRIIRPIKNTAEIFVNGGRRYLPARSSYALPKTLKLFSVISWYAIVLYFCTTWSYELWHYVPKNEILSMVPLMAKTTLRVLAAMLLSLVIGVPVGVWIGLSPRATRIAQPIIQIGSALPPNIFFPLVTIALMATNTSLNLWTIPLIMMGTTWYVLFNVIAGVTTLPQEMIELAKLFKLTGRTWWLRFMLPAIFPYILTGVISAAGGAWNSAICAELLQWGVSTVHTSGLGFYISKATIDNALPQAALGCVAMSVLVGLCIVFIWNPLYKITERKYKIS</sequence>
<dbReference type="PANTHER" id="PTHR42744">
    <property type="entry name" value="BINDING-PROTEIN-DEPENDENT TRANSPORT SYSTEMS INNER MEMBRANE COMPONENT"/>
    <property type="match status" value="1"/>
</dbReference>
<feature type="transmembrane region" description="Helical" evidence="5">
    <location>
        <begin position="104"/>
        <end position="125"/>
    </location>
</feature>
<comment type="caution">
    <text evidence="7">The sequence shown here is derived from an EMBL/GenBank/DDBJ whole genome shotgun (WGS) entry which is preliminary data.</text>
</comment>
<feature type="transmembrane region" description="Helical" evidence="5">
    <location>
        <begin position="479"/>
        <end position="500"/>
    </location>
</feature>
<evidence type="ECO:0000256" key="3">
    <source>
        <dbReference type="ARBA" id="ARBA00022989"/>
    </source>
</evidence>
<keyword evidence="2 5" id="KW-0812">Transmembrane</keyword>
<keyword evidence="5" id="KW-0813">Transport</keyword>
<feature type="transmembrane region" description="Helical" evidence="5">
    <location>
        <begin position="332"/>
        <end position="354"/>
    </location>
</feature>
<dbReference type="RefSeq" id="WP_105061862.1">
    <property type="nucleotide sequence ID" value="NZ_MSCJ01000003.1"/>
</dbReference>
<feature type="transmembrane region" description="Helical" evidence="5">
    <location>
        <begin position="541"/>
        <end position="560"/>
    </location>
</feature>
<feature type="transmembrane region" description="Helical" evidence="5">
    <location>
        <begin position="73"/>
        <end position="92"/>
    </location>
</feature>
<dbReference type="Pfam" id="PF00528">
    <property type="entry name" value="BPD_transp_1"/>
    <property type="match status" value="2"/>
</dbReference>
<organism evidence="7 8">
    <name type="scientific">Photobacterium angustum</name>
    <dbReference type="NCBI Taxonomy" id="661"/>
    <lineage>
        <taxon>Bacteria</taxon>
        <taxon>Pseudomonadati</taxon>
        <taxon>Pseudomonadota</taxon>
        <taxon>Gammaproteobacteria</taxon>
        <taxon>Vibrionales</taxon>
        <taxon>Vibrionaceae</taxon>
        <taxon>Photobacterium</taxon>
    </lineage>
</organism>
<reference evidence="7 8" key="1">
    <citation type="submission" date="2016-12" db="EMBL/GenBank/DDBJ databases">
        <title>Diversity of luminous bacteria.</title>
        <authorList>
            <person name="Yoshizawa S."/>
            <person name="Kogure K."/>
        </authorList>
    </citation>
    <scope>NUCLEOTIDE SEQUENCE [LARGE SCALE GENOMIC DNA]</scope>
    <source>
        <strain evidence="7 8">LC1-200</strain>
    </source>
</reference>
<gene>
    <name evidence="7" type="ORF">BTO08_17375</name>
</gene>